<evidence type="ECO:0000313" key="1">
    <source>
        <dbReference type="EMBL" id="CUA74872.1"/>
    </source>
</evidence>
<protein>
    <submittedName>
        <fullName evidence="1">Uncharacterized protein</fullName>
    </submittedName>
</protein>
<gene>
    <name evidence="1" type="ORF">RSOLAG22IIIB_11536</name>
</gene>
<dbReference type="EMBL" id="CYGV01001503">
    <property type="protein sequence ID" value="CUA74872.1"/>
    <property type="molecule type" value="Genomic_DNA"/>
</dbReference>
<name>A0A0K6G8C8_9AGAM</name>
<reference evidence="1 2" key="1">
    <citation type="submission" date="2015-07" db="EMBL/GenBank/DDBJ databases">
        <authorList>
            <person name="Noorani M."/>
        </authorList>
    </citation>
    <scope>NUCLEOTIDE SEQUENCE [LARGE SCALE GENOMIC DNA]</scope>
    <source>
        <strain evidence="1">BBA 69670</strain>
    </source>
</reference>
<accession>A0A0K6G8C8</accession>
<sequence>MSFYNLGDWRDVALYDNLIEESRVNGFWIGILSKVFPAPDYFIDAEARFQNTSRVDLIVKKLDWDGLTPIYTPIIIFEGKGASKSNAEKIRGQLGKYTEDVEASNKQFSVWCIGAMGRKAYFYHYKRGDETDLKPVSVGAFTDGSPDVKAQWKSMDAPGYDLGKNFVHIANILHHIYRGSGPRYFM</sequence>
<evidence type="ECO:0000313" key="2">
    <source>
        <dbReference type="Proteomes" id="UP000044841"/>
    </source>
</evidence>
<organism evidence="1 2">
    <name type="scientific">Rhizoctonia solani</name>
    <dbReference type="NCBI Taxonomy" id="456999"/>
    <lineage>
        <taxon>Eukaryota</taxon>
        <taxon>Fungi</taxon>
        <taxon>Dikarya</taxon>
        <taxon>Basidiomycota</taxon>
        <taxon>Agaricomycotina</taxon>
        <taxon>Agaricomycetes</taxon>
        <taxon>Cantharellales</taxon>
        <taxon>Ceratobasidiaceae</taxon>
        <taxon>Rhizoctonia</taxon>
    </lineage>
</organism>
<dbReference type="Proteomes" id="UP000044841">
    <property type="component" value="Unassembled WGS sequence"/>
</dbReference>
<proteinExistence type="predicted"/>
<keyword evidence="2" id="KW-1185">Reference proteome</keyword>
<dbReference type="AlphaFoldDB" id="A0A0K6G8C8"/>